<protein>
    <submittedName>
        <fullName evidence="1">Uncharacterized protein</fullName>
    </submittedName>
</protein>
<keyword evidence="2" id="KW-1185">Reference proteome</keyword>
<sequence length="54" mass="6507">MERYALEFNYDGKWVRLTHYTNISKSKAEFYMFLCKTMCTSRATIQQELRCVSL</sequence>
<accession>A0A1D8KSL8</accession>
<gene>
    <name evidence="1" type="ORF">P090810_197</name>
</gene>
<dbReference type="KEGG" id="vg:30310150"/>
<dbReference type="GeneID" id="30310150"/>
<organism evidence="1 2">
    <name type="scientific">Synechococcus phage S-WAM1</name>
    <dbReference type="NCBI Taxonomy" id="1815521"/>
    <lineage>
        <taxon>Viruses</taxon>
        <taxon>Duplodnaviria</taxon>
        <taxon>Heunggongvirae</taxon>
        <taxon>Uroviricota</taxon>
        <taxon>Caudoviricetes</taxon>
        <taxon>Pantevenvirales</taxon>
        <taxon>Kyanoviridae</taxon>
        <taxon>Sokavirus</taxon>
        <taxon>Sokavirus swam1</taxon>
    </lineage>
</organism>
<reference evidence="1 2" key="1">
    <citation type="journal article" date="2016" name="Virology">
        <title>The genomic content and context of auxiliary metabolic genes in marine cyanomyoviruses.</title>
        <authorList>
            <person name="Crummett L.T."/>
            <person name="Puxty R.J."/>
            <person name="Weihe C."/>
            <person name="Marston M.F."/>
            <person name="Martiny J.B."/>
        </authorList>
    </citation>
    <scope>NUCLEOTIDE SEQUENCE [LARGE SCALE GENOMIC DNA]</scope>
    <source>
        <strain evidence="1">0810PA09</strain>
    </source>
</reference>
<dbReference type="Proteomes" id="UP000204364">
    <property type="component" value="Segment"/>
</dbReference>
<dbReference type="RefSeq" id="YP_009325186.1">
    <property type="nucleotide sequence ID" value="NC_031944.1"/>
</dbReference>
<evidence type="ECO:0000313" key="2">
    <source>
        <dbReference type="Proteomes" id="UP000204364"/>
    </source>
</evidence>
<proteinExistence type="predicted"/>
<evidence type="ECO:0000313" key="1">
    <source>
        <dbReference type="EMBL" id="AOV61670.1"/>
    </source>
</evidence>
<dbReference type="EMBL" id="KU686210">
    <property type="protein sequence ID" value="AOV61670.1"/>
    <property type="molecule type" value="Genomic_DNA"/>
</dbReference>
<name>A0A1D8KSL8_9CAUD</name>